<sequence>MSIAWLPARGAALLLVAVCVTLHATSAMEKDFWKPEPLYRPVRAAENITRAARQRRNADLALAIPDGAVIGILPKFGWLLYEGHSHEELDFRLETEFLYRFPRSRASKVGLERADYFGEETGNYWESPHILQRKRREVRDNRIIRDKKMIYKGMMNMFRRFGMDGKLCLMKTVCEISSSPLLFDGLVGELLNIALIPSHKLGSGPGLDDYRDAEKLGAEGGDCAAAYSECPVSLFRSRKIAAMTPPSCTAEQPLPAGDPCSEEWSSSRDLRSEVAQESDRAHLWVFGYGSLCWKPGFSYRERQIGRVEGFSRRFWQGSVTHRGTPQQGTTWGCAFLVTDRAALRYLDGREVVLGGYQKRRVAFVPREPGRPPFAVTIYLATERNPLWLGEAPLARLAAQVAAARGRCGPNADYVLQLVRFMKR</sequence>
<protein>
    <recommendedName>
        <fullName evidence="2">glutathione-specific gamma-glutamylcyclotransferase</fullName>
        <ecNumber evidence="2">4.3.2.7</ecNumber>
    </recommendedName>
</protein>
<keyword evidence="6" id="KW-0808">Transferase</keyword>
<evidence type="ECO:0000256" key="5">
    <source>
        <dbReference type="SAM" id="SignalP"/>
    </source>
</evidence>
<feature type="signal peptide" evidence="5">
    <location>
        <begin position="1"/>
        <end position="27"/>
    </location>
</feature>
<dbReference type="InterPro" id="IPR006631">
    <property type="entry name" value="DM4_12"/>
</dbReference>
<evidence type="ECO:0000313" key="6">
    <source>
        <dbReference type="EMBL" id="KAF0311221.1"/>
    </source>
</evidence>
<dbReference type="InterPro" id="IPR013024">
    <property type="entry name" value="GGCT-like"/>
</dbReference>
<keyword evidence="3" id="KW-0456">Lyase</keyword>
<dbReference type="InterPro" id="IPR006840">
    <property type="entry name" value="ChaC"/>
</dbReference>
<keyword evidence="5" id="KW-0732">Signal</keyword>
<dbReference type="Pfam" id="PF04752">
    <property type="entry name" value="ChaC"/>
    <property type="match status" value="1"/>
</dbReference>
<dbReference type="PANTHER" id="PTHR12192:SF26">
    <property type="entry name" value="GLUTATHIONE-SPECIFIC GAMMA-GLUTAMYLCYCLOTRANSFERASE 1"/>
    <property type="match status" value="1"/>
</dbReference>
<evidence type="ECO:0000256" key="3">
    <source>
        <dbReference type="ARBA" id="ARBA00023239"/>
    </source>
</evidence>
<dbReference type="GO" id="GO:0061928">
    <property type="term" value="F:glutathione specific gamma-glutamylcyclotransferase activity"/>
    <property type="evidence" value="ECO:0007669"/>
    <property type="project" value="UniProtKB-EC"/>
</dbReference>
<dbReference type="Proteomes" id="UP000440578">
    <property type="component" value="Unassembled WGS sequence"/>
</dbReference>
<dbReference type="EMBL" id="VIIS01000255">
    <property type="protein sequence ID" value="KAF0311221.1"/>
    <property type="molecule type" value="Genomic_DNA"/>
</dbReference>
<proteinExistence type="inferred from homology"/>
<dbReference type="Pfam" id="PF07841">
    <property type="entry name" value="DM4_12"/>
    <property type="match status" value="1"/>
</dbReference>
<dbReference type="GO" id="GO:0005737">
    <property type="term" value="C:cytoplasm"/>
    <property type="evidence" value="ECO:0007669"/>
    <property type="project" value="TreeGrafter"/>
</dbReference>
<dbReference type="OrthoDB" id="6364863at2759"/>
<dbReference type="SUPFAM" id="SSF110857">
    <property type="entry name" value="Gamma-glutamyl cyclotransferase-like"/>
    <property type="match status" value="1"/>
</dbReference>
<name>A0A6A4X9Y2_AMPAM</name>
<comment type="similarity">
    <text evidence="1">Belongs to the gamma-glutamylcyclotransferase family. ChaC subfamily.</text>
</comment>
<dbReference type="GO" id="GO:0006751">
    <property type="term" value="P:glutathione catabolic process"/>
    <property type="evidence" value="ECO:0007669"/>
    <property type="project" value="InterPro"/>
</dbReference>
<feature type="chain" id="PRO_5025616074" description="glutathione-specific gamma-glutamylcyclotransferase" evidence="5">
    <location>
        <begin position="28"/>
        <end position="423"/>
    </location>
</feature>
<gene>
    <name evidence="6" type="primary">Chac1</name>
    <name evidence="6" type="ORF">FJT64_017964</name>
</gene>
<dbReference type="InterPro" id="IPR036568">
    <property type="entry name" value="GGCT-like_sf"/>
</dbReference>
<comment type="catalytic activity">
    <reaction evidence="4">
        <text>glutathione = L-cysteinylglycine + 5-oxo-L-proline</text>
        <dbReference type="Rhea" id="RHEA:47724"/>
        <dbReference type="ChEBI" id="CHEBI:57925"/>
        <dbReference type="ChEBI" id="CHEBI:58402"/>
        <dbReference type="ChEBI" id="CHEBI:61694"/>
        <dbReference type="EC" id="4.3.2.7"/>
    </reaction>
</comment>
<keyword evidence="7" id="KW-1185">Reference proteome</keyword>
<dbReference type="GO" id="GO:0016740">
    <property type="term" value="F:transferase activity"/>
    <property type="evidence" value="ECO:0007669"/>
    <property type="project" value="UniProtKB-KW"/>
</dbReference>
<dbReference type="Gene3D" id="3.10.490.10">
    <property type="entry name" value="Gamma-glutamyl cyclotransferase-like"/>
    <property type="match status" value="1"/>
</dbReference>
<evidence type="ECO:0000313" key="7">
    <source>
        <dbReference type="Proteomes" id="UP000440578"/>
    </source>
</evidence>
<evidence type="ECO:0000256" key="4">
    <source>
        <dbReference type="ARBA" id="ARBA00048073"/>
    </source>
</evidence>
<comment type="caution">
    <text evidence="6">The sequence shown here is derived from an EMBL/GenBank/DDBJ whole genome shotgun (WGS) entry which is preliminary data.</text>
</comment>
<dbReference type="PANTHER" id="PTHR12192">
    <property type="entry name" value="CATION TRANSPORT PROTEIN CHAC-RELATED"/>
    <property type="match status" value="1"/>
</dbReference>
<reference evidence="6 7" key="1">
    <citation type="submission" date="2019-07" db="EMBL/GenBank/DDBJ databases">
        <title>Draft genome assembly of a fouling barnacle, Amphibalanus amphitrite (Darwin, 1854): The first reference genome for Thecostraca.</title>
        <authorList>
            <person name="Kim W."/>
        </authorList>
    </citation>
    <scope>NUCLEOTIDE SEQUENCE [LARGE SCALE GENOMIC DNA]</scope>
    <source>
        <strain evidence="6">SNU_AA5</strain>
        <tissue evidence="6">Soma without cirri and trophi</tissue>
    </source>
</reference>
<evidence type="ECO:0000256" key="2">
    <source>
        <dbReference type="ARBA" id="ARBA00012344"/>
    </source>
</evidence>
<dbReference type="AlphaFoldDB" id="A0A6A4X9Y2"/>
<dbReference type="SMART" id="SM00718">
    <property type="entry name" value="DM4_12"/>
    <property type="match status" value="1"/>
</dbReference>
<dbReference type="CDD" id="cd06661">
    <property type="entry name" value="GGCT_like"/>
    <property type="match status" value="1"/>
</dbReference>
<accession>A0A6A4X9Y2</accession>
<dbReference type="EC" id="4.3.2.7" evidence="2"/>
<evidence type="ECO:0000256" key="1">
    <source>
        <dbReference type="ARBA" id="ARBA00009662"/>
    </source>
</evidence>
<organism evidence="6 7">
    <name type="scientific">Amphibalanus amphitrite</name>
    <name type="common">Striped barnacle</name>
    <name type="synonym">Balanus amphitrite</name>
    <dbReference type="NCBI Taxonomy" id="1232801"/>
    <lineage>
        <taxon>Eukaryota</taxon>
        <taxon>Metazoa</taxon>
        <taxon>Ecdysozoa</taxon>
        <taxon>Arthropoda</taxon>
        <taxon>Crustacea</taxon>
        <taxon>Multicrustacea</taxon>
        <taxon>Cirripedia</taxon>
        <taxon>Thoracica</taxon>
        <taxon>Thoracicalcarea</taxon>
        <taxon>Balanomorpha</taxon>
        <taxon>Balanoidea</taxon>
        <taxon>Balanidae</taxon>
        <taxon>Amphibalaninae</taxon>
        <taxon>Amphibalanus</taxon>
    </lineage>
</organism>